<dbReference type="GO" id="GO:0016705">
    <property type="term" value="F:oxidoreductase activity, acting on paired donors, with incorporation or reduction of molecular oxygen"/>
    <property type="evidence" value="ECO:0007669"/>
    <property type="project" value="InterPro"/>
</dbReference>
<dbReference type="OrthoDB" id="1470350at2759"/>
<comment type="caution">
    <text evidence="1">The sequence shown here is derived from an EMBL/GenBank/DDBJ whole genome shotgun (WGS) entry which is preliminary data.</text>
</comment>
<gene>
    <name evidence="1" type="ORF">H4R26_004619</name>
</gene>
<dbReference type="AlphaFoldDB" id="A0A9W8BH09"/>
<protein>
    <recommendedName>
        <fullName evidence="3">Cytochrome P450</fullName>
    </recommendedName>
</protein>
<dbReference type="GO" id="GO:0005506">
    <property type="term" value="F:iron ion binding"/>
    <property type="evidence" value="ECO:0007669"/>
    <property type="project" value="InterPro"/>
</dbReference>
<dbReference type="SUPFAM" id="SSF48264">
    <property type="entry name" value="Cytochrome P450"/>
    <property type="match status" value="1"/>
</dbReference>
<name>A0A9W8BH09_9FUNG</name>
<evidence type="ECO:0000313" key="2">
    <source>
        <dbReference type="Proteomes" id="UP001150907"/>
    </source>
</evidence>
<dbReference type="Proteomes" id="UP001150907">
    <property type="component" value="Unassembled WGS sequence"/>
</dbReference>
<evidence type="ECO:0008006" key="3">
    <source>
        <dbReference type="Google" id="ProtNLM"/>
    </source>
</evidence>
<evidence type="ECO:0000313" key="1">
    <source>
        <dbReference type="EMBL" id="KAJ2000432.1"/>
    </source>
</evidence>
<feature type="non-terminal residue" evidence="1">
    <location>
        <position position="204"/>
    </location>
</feature>
<keyword evidence="2" id="KW-1185">Reference proteome</keyword>
<dbReference type="Gene3D" id="1.10.630.10">
    <property type="entry name" value="Cytochrome P450"/>
    <property type="match status" value="1"/>
</dbReference>
<organism evidence="1 2">
    <name type="scientific">Coemansia thaxteri</name>
    <dbReference type="NCBI Taxonomy" id="2663907"/>
    <lineage>
        <taxon>Eukaryota</taxon>
        <taxon>Fungi</taxon>
        <taxon>Fungi incertae sedis</taxon>
        <taxon>Zoopagomycota</taxon>
        <taxon>Kickxellomycotina</taxon>
        <taxon>Kickxellomycetes</taxon>
        <taxon>Kickxellales</taxon>
        <taxon>Kickxellaceae</taxon>
        <taxon>Coemansia</taxon>
    </lineage>
</organism>
<dbReference type="EMBL" id="JANBQF010000533">
    <property type="protein sequence ID" value="KAJ2000432.1"/>
    <property type="molecule type" value="Genomic_DNA"/>
</dbReference>
<dbReference type="GO" id="GO:0004497">
    <property type="term" value="F:monooxygenase activity"/>
    <property type="evidence" value="ECO:0007669"/>
    <property type="project" value="InterPro"/>
</dbReference>
<accession>A0A9W8BH09</accession>
<dbReference type="InterPro" id="IPR036396">
    <property type="entry name" value="Cyt_P450_sf"/>
</dbReference>
<sequence>MFFTALASYHLYYHFYVSPLRNIPGPLIARLTKRYYEFVVAAGQMAPDACRNSRQYGDIYVCQPSGVSISNPADIRAVLSSPHFLKNDYYRILRFTGIDSIMSTRDPAMVSKKRRMLGPYFSSSYVVRMEPLILEHGINAIKSNWDTLIGNNKREVNYCSTFSLCTLNIVSRLIYGQEIQLFTTSTADTLNWMNSSTNYISVRA</sequence>
<proteinExistence type="predicted"/>
<reference evidence="1" key="1">
    <citation type="submission" date="2022-07" db="EMBL/GenBank/DDBJ databases">
        <title>Phylogenomic reconstructions and comparative analyses of Kickxellomycotina fungi.</title>
        <authorList>
            <person name="Reynolds N.K."/>
            <person name="Stajich J.E."/>
            <person name="Barry K."/>
            <person name="Grigoriev I.V."/>
            <person name="Crous P."/>
            <person name="Smith M.E."/>
        </authorList>
    </citation>
    <scope>NUCLEOTIDE SEQUENCE</scope>
    <source>
        <strain evidence="1">IMI 214461</strain>
    </source>
</reference>
<dbReference type="GO" id="GO:0020037">
    <property type="term" value="F:heme binding"/>
    <property type="evidence" value="ECO:0007669"/>
    <property type="project" value="InterPro"/>
</dbReference>